<dbReference type="RefSeq" id="WP_015218854.1">
    <property type="nucleotide sequence ID" value="NZ_WMIA01000033.1"/>
</dbReference>
<organism evidence="2 3">
    <name type="scientific">Cyanobacterium aponinum 0216</name>
    <dbReference type="NCBI Taxonomy" id="2676140"/>
    <lineage>
        <taxon>Bacteria</taxon>
        <taxon>Bacillati</taxon>
        <taxon>Cyanobacteriota</taxon>
        <taxon>Cyanophyceae</taxon>
        <taxon>Oscillatoriophycideae</taxon>
        <taxon>Chroococcales</taxon>
        <taxon>Geminocystaceae</taxon>
        <taxon>Cyanobacterium</taxon>
    </lineage>
</organism>
<name>A0A844GZX7_9CHRO</name>
<dbReference type="EMBL" id="WMIA01000033">
    <property type="protein sequence ID" value="MTF40538.1"/>
    <property type="molecule type" value="Genomic_DNA"/>
</dbReference>
<dbReference type="PANTHER" id="PTHR34215">
    <property type="entry name" value="BLL0784 PROTEIN"/>
    <property type="match status" value="1"/>
</dbReference>
<gene>
    <name evidence="2" type="ORF">GGC33_16630</name>
</gene>
<reference evidence="2 3" key="1">
    <citation type="submission" date="2019-11" db="EMBL/GenBank/DDBJ databases">
        <title>Isolation of a new High Light Tolerant Cyanobacteria.</title>
        <authorList>
            <person name="Dobson Z."/>
            <person name="Vaughn N."/>
            <person name="Vaughn M."/>
            <person name="Fromme P."/>
            <person name="Mazor Y."/>
        </authorList>
    </citation>
    <scope>NUCLEOTIDE SEQUENCE [LARGE SCALE GENOMIC DNA]</scope>
    <source>
        <strain evidence="2 3">0216</strain>
    </source>
</reference>
<feature type="domain" description="YlxR" evidence="1">
    <location>
        <begin position="11"/>
        <end position="82"/>
    </location>
</feature>
<protein>
    <submittedName>
        <fullName evidence="2">DUF448 domain-containing protein</fullName>
    </submittedName>
</protein>
<dbReference type="Pfam" id="PF04296">
    <property type="entry name" value="YlxR"/>
    <property type="match status" value="1"/>
</dbReference>
<dbReference type="InterPro" id="IPR037465">
    <property type="entry name" value="YlxR"/>
</dbReference>
<dbReference type="InterPro" id="IPR007393">
    <property type="entry name" value="YlxR_dom"/>
</dbReference>
<proteinExistence type="predicted"/>
<evidence type="ECO:0000313" key="3">
    <source>
        <dbReference type="Proteomes" id="UP000437131"/>
    </source>
</evidence>
<evidence type="ECO:0000259" key="1">
    <source>
        <dbReference type="Pfam" id="PF04296"/>
    </source>
</evidence>
<dbReference type="InterPro" id="IPR035931">
    <property type="entry name" value="YlxR-like_sf"/>
</dbReference>
<evidence type="ECO:0000313" key="2">
    <source>
        <dbReference type="EMBL" id="MTF40538.1"/>
    </source>
</evidence>
<dbReference type="PANTHER" id="PTHR34215:SF1">
    <property type="entry name" value="YLXR DOMAIN-CONTAINING PROTEIN"/>
    <property type="match status" value="1"/>
</dbReference>
<sequence length="92" mass="10715">MRKPNKIKNYRRCISCQKIDHKSNFFRVVKNNAQQIITVDQGMGRSAYICKNVDCVAIAEKKRLAKALKTSIPSDIYQQLWQKLKETKNTVK</sequence>
<dbReference type="AlphaFoldDB" id="A0A844GZX7"/>
<dbReference type="Proteomes" id="UP000437131">
    <property type="component" value="Unassembled WGS sequence"/>
</dbReference>
<dbReference type="SUPFAM" id="SSF64376">
    <property type="entry name" value="YlxR-like"/>
    <property type="match status" value="1"/>
</dbReference>
<accession>A0A844GZX7</accession>
<dbReference type="Gene3D" id="3.30.1230.10">
    <property type="entry name" value="YlxR-like"/>
    <property type="match status" value="1"/>
</dbReference>
<comment type="caution">
    <text evidence="2">The sequence shown here is derived from an EMBL/GenBank/DDBJ whole genome shotgun (WGS) entry which is preliminary data.</text>
</comment>